<dbReference type="PANTHER" id="PTHR43201:SF5">
    <property type="entry name" value="MEDIUM-CHAIN ACYL-COA LIGASE ACSF2, MITOCHONDRIAL"/>
    <property type="match status" value="1"/>
</dbReference>
<evidence type="ECO:0000313" key="5">
    <source>
        <dbReference type="EMBL" id="BBX29111.1"/>
    </source>
</evidence>
<accession>A0A6N4V0B6</accession>
<dbReference type="InterPro" id="IPR020845">
    <property type="entry name" value="AMP-binding_CS"/>
</dbReference>
<comment type="similarity">
    <text evidence="1">Belongs to the ATP-dependent AMP-binding enzyme family.</text>
</comment>
<dbReference type="Pfam" id="PF13193">
    <property type="entry name" value="AMP-binding_C"/>
    <property type="match status" value="1"/>
</dbReference>
<dbReference type="Gene3D" id="3.40.50.12780">
    <property type="entry name" value="N-terminal domain of ligase-like"/>
    <property type="match status" value="1"/>
</dbReference>
<evidence type="ECO:0000259" key="4">
    <source>
        <dbReference type="Pfam" id="PF13193"/>
    </source>
</evidence>
<feature type="domain" description="AMP-binding enzyme C-terminal" evidence="4">
    <location>
        <begin position="480"/>
        <end position="555"/>
    </location>
</feature>
<dbReference type="GO" id="GO:0006631">
    <property type="term" value="P:fatty acid metabolic process"/>
    <property type="evidence" value="ECO:0007669"/>
    <property type="project" value="TreeGrafter"/>
</dbReference>
<dbReference type="PANTHER" id="PTHR43201">
    <property type="entry name" value="ACYL-COA SYNTHETASE"/>
    <property type="match status" value="1"/>
</dbReference>
<reference evidence="5 6" key="1">
    <citation type="journal article" date="2019" name="Emerg. Microbes Infect.">
        <title>Comprehensive subspecies identification of 175 nontuberculous mycobacteria species based on 7547 genomic profiles.</title>
        <authorList>
            <person name="Matsumoto Y."/>
            <person name="Kinjo T."/>
            <person name="Motooka D."/>
            <person name="Nabeya D."/>
            <person name="Jung N."/>
            <person name="Uechi K."/>
            <person name="Horii T."/>
            <person name="Iida T."/>
            <person name="Fujita J."/>
            <person name="Nakamura S."/>
        </authorList>
    </citation>
    <scope>NUCLEOTIDE SEQUENCE [LARGE SCALE GENOMIC DNA]</scope>
    <source>
        <strain evidence="5 6">JCM 12272</strain>
    </source>
</reference>
<proteinExistence type="inferred from homology"/>
<dbReference type="SUPFAM" id="SSF56801">
    <property type="entry name" value="Acetyl-CoA synthetase-like"/>
    <property type="match status" value="1"/>
</dbReference>
<dbReference type="InterPro" id="IPR000873">
    <property type="entry name" value="AMP-dep_synth/lig_dom"/>
</dbReference>
<evidence type="ECO:0000256" key="1">
    <source>
        <dbReference type="ARBA" id="ARBA00006432"/>
    </source>
</evidence>
<dbReference type="InterPro" id="IPR042099">
    <property type="entry name" value="ANL_N_sf"/>
</dbReference>
<dbReference type="PROSITE" id="PS00455">
    <property type="entry name" value="AMP_BINDING"/>
    <property type="match status" value="1"/>
</dbReference>
<dbReference type="InterPro" id="IPR045851">
    <property type="entry name" value="AMP-bd_C_sf"/>
</dbReference>
<dbReference type="Proteomes" id="UP000466906">
    <property type="component" value="Chromosome"/>
</dbReference>
<dbReference type="KEGG" id="malv:MALV_42360"/>
<gene>
    <name evidence="5" type="primary">fadD3</name>
    <name evidence="5" type="ORF">MALV_42360</name>
</gene>
<dbReference type="Gene3D" id="3.30.300.30">
    <property type="match status" value="1"/>
</dbReference>
<keyword evidence="2 5" id="KW-0436">Ligase</keyword>
<organism evidence="5 6">
    <name type="scientific">Mycolicibacterium alvei</name>
    <dbReference type="NCBI Taxonomy" id="67081"/>
    <lineage>
        <taxon>Bacteria</taxon>
        <taxon>Bacillati</taxon>
        <taxon>Actinomycetota</taxon>
        <taxon>Actinomycetes</taxon>
        <taxon>Mycobacteriales</taxon>
        <taxon>Mycobacteriaceae</taxon>
        <taxon>Mycolicibacterium</taxon>
    </lineage>
</organism>
<keyword evidence="6" id="KW-1185">Reference proteome</keyword>
<dbReference type="GO" id="GO:0031956">
    <property type="term" value="F:medium-chain fatty acid-CoA ligase activity"/>
    <property type="evidence" value="ECO:0007669"/>
    <property type="project" value="TreeGrafter"/>
</dbReference>
<dbReference type="NCBIfam" id="NF005801">
    <property type="entry name" value="PRK07656.1"/>
    <property type="match status" value="1"/>
</dbReference>
<dbReference type="InterPro" id="IPR025110">
    <property type="entry name" value="AMP-bd_C"/>
</dbReference>
<evidence type="ECO:0000256" key="2">
    <source>
        <dbReference type="ARBA" id="ARBA00022598"/>
    </source>
</evidence>
<dbReference type="EMBL" id="AP022565">
    <property type="protein sequence ID" value="BBX29111.1"/>
    <property type="molecule type" value="Genomic_DNA"/>
</dbReference>
<dbReference type="Pfam" id="PF00501">
    <property type="entry name" value="AMP-binding"/>
    <property type="match status" value="1"/>
</dbReference>
<sequence length="573" mass="62202">MFTPRSTQALERCEFANKIVCEPLPDLGPELLDLYHPCRLTYQALALLGESMARAHHPLAGQDRRTVPAVLDRVAEQFSDRDALVSDHKSLTYSELRAHVRQAAAAMIDLGVEPGDRVAIWSPNTWHWVVACLATHYAGAEMVPLNTRYTASEATDILARTEAPLLIASGEFLGSDRASELDREALPALRHIVRVPVEKQDGTWDEFVARGTDLEAVDARAAAVQPDDVSDILFTSGTTGRSKGVRCAHRQSLDGSAAWAECGQVTSTDRYLCINPFFHNFGYKAGILACLQTGAALYPVLTFKPEQVLKTIAEQRITVLPGPPTIFQTLLDHPTRADYDLSSLRFSVTGAAVVPVVLIERMQSELDIDIVLTAYGLTEAAGFGTMCSADDDAVTVATTCGRPIADFELRLADSGEVLLRGPNVMLGYLDDPEATAAAIDTESWLHTGDIGTLDARGNLTITDRLKDMYISGGFNVYPAEIEQVLARLDGVAETAVIGVPDDRLGEVGKAFVVLKPGVTLDEAAVIAYAREHLANFKAPRSVEFLDVLPRNPGGKVIKPVLRSRGTREGVQWT</sequence>
<evidence type="ECO:0000259" key="3">
    <source>
        <dbReference type="Pfam" id="PF00501"/>
    </source>
</evidence>
<evidence type="ECO:0000313" key="6">
    <source>
        <dbReference type="Proteomes" id="UP000466906"/>
    </source>
</evidence>
<feature type="domain" description="AMP-dependent synthetase/ligase" evidence="3">
    <location>
        <begin position="72"/>
        <end position="429"/>
    </location>
</feature>
<protein>
    <submittedName>
        <fullName evidence="5">3-[(3aS,4S,7aS)-7a-methyl-1,5-dioxo-octahydro-1H-inden-4-yl]propanoyl:CoA ligase</fullName>
    </submittedName>
</protein>
<dbReference type="AlphaFoldDB" id="A0A6N4V0B6"/>
<name>A0A6N4V0B6_9MYCO</name>